<dbReference type="Proteomes" id="UP001149140">
    <property type="component" value="Unassembled WGS sequence"/>
</dbReference>
<feature type="chain" id="PRO_5040739808" evidence="2">
    <location>
        <begin position="23"/>
        <end position="628"/>
    </location>
</feature>
<feature type="domain" description="M23ase beta-sheet core" evidence="3">
    <location>
        <begin position="315"/>
        <end position="394"/>
    </location>
</feature>
<keyword evidence="5" id="KW-0808">Transferase</keyword>
<dbReference type="PANTHER" id="PTHR21666">
    <property type="entry name" value="PEPTIDASE-RELATED"/>
    <property type="match status" value="1"/>
</dbReference>
<dbReference type="SUPFAM" id="SSF51261">
    <property type="entry name" value="Duplicated hybrid motif"/>
    <property type="match status" value="1"/>
</dbReference>
<keyword evidence="6" id="KW-1185">Reference proteome</keyword>
<dbReference type="Gene3D" id="1.10.530.10">
    <property type="match status" value="1"/>
</dbReference>
<dbReference type="SUPFAM" id="SSF53955">
    <property type="entry name" value="Lysozyme-like"/>
    <property type="match status" value="1"/>
</dbReference>
<evidence type="ECO:0000313" key="6">
    <source>
        <dbReference type="Proteomes" id="UP001149140"/>
    </source>
</evidence>
<accession>A0A9X3MSN1</accession>
<dbReference type="InterPro" id="IPR031304">
    <property type="entry name" value="SLT_2"/>
</dbReference>
<proteinExistence type="predicted"/>
<gene>
    <name evidence="5" type="ORF">OM076_09220</name>
</gene>
<dbReference type="InterPro" id="IPR011055">
    <property type="entry name" value="Dup_hybrid_motif"/>
</dbReference>
<feature type="compositionally biased region" description="Low complexity" evidence="1">
    <location>
        <begin position="32"/>
        <end position="61"/>
    </location>
</feature>
<dbReference type="AlphaFoldDB" id="A0A9X3MSN1"/>
<feature type="compositionally biased region" description="Low complexity" evidence="1">
    <location>
        <begin position="124"/>
        <end position="139"/>
    </location>
</feature>
<dbReference type="RefSeq" id="WP_270039280.1">
    <property type="nucleotide sequence ID" value="NZ_JAPDOD010000005.1"/>
</dbReference>
<dbReference type="Pfam" id="PF01551">
    <property type="entry name" value="Peptidase_M23"/>
    <property type="match status" value="1"/>
</dbReference>
<evidence type="ECO:0000259" key="3">
    <source>
        <dbReference type="Pfam" id="PF01551"/>
    </source>
</evidence>
<dbReference type="EC" id="2.4.-.-" evidence="5"/>
<feature type="signal peptide" evidence="2">
    <location>
        <begin position="1"/>
        <end position="22"/>
    </location>
</feature>
<dbReference type="InterPro" id="IPR023346">
    <property type="entry name" value="Lysozyme-like_dom_sf"/>
</dbReference>
<dbReference type="InterPro" id="IPR050570">
    <property type="entry name" value="Cell_wall_metabolism_enzyme"/>
</dbReference>
<dbReference type="EMBL" id="JAPDOD010000005">
    <property type="protein sequence ID" value="MDA0160445.1"/>
    <property type="molecule type" value="Genomic_DNA"/>
</dbReference>
<dbReference type="GO" id="GO:0004222">
    <property type="term" value="F:metalloendopeptidase activity"/>
    <property type="evidence" value="ECO:0007669"/>
    <property type="project" value="TreeGrafter"/>
</dbReference>
<dbReference type="CDD" id="cd13399">
    <property type="entry name" value="Slt35-like"/>
    <property type="match status" value="1"/>
</dbReference>
<feature type="domain" description="Transglycosylase SLT" evidence="4">
    <location>
        <begin position="199"/>
        <end position="250"/>
    </location>
</feature>
<name>A0A9X3MSN1_9ACTN</name>
<evidence type="ECO:0000259" key="4">
    <source>
        <dbReference type="Pfam" id="PF13406"/>
    </source>
</evidence>
<keyword evidence="2" id="KW-0732">Signal</keyword>
<evidence type="ECO:0000256" key="2">
    <source>
        <dbReference type="SAM" id="SignalP"/>
    </source>
</evidence>
<sequence length="628" mass="66588">MRVPIIVLIAVCTGMWSGRADAQEPAATVTVTATPTATTPEPTPTATAAATEAATPAQVPAEPVPAAPAAEETAAPTAVPAASAAPAATLPSAVTTPRADRAPTPARRPAHAPNTERRTGSVEPHTTATPGATTTPHTPMIAPATLGPVAVAVPNFFIDRFRIPPFLLPIYQAAGTQYGIRWEILAAINEIETDYGRNLNVSSAGAVGWMQFMPATWKQYGVDANRDGVKDPFNPVDAIFASARYLRAAGAARDLRRAIFAYNHADWYVDSVLMRARVVGGLPQGLVSSLTGLTQGVFPVRGRTTYGGRRTRATRRGIDVYAGAGTPVIAAADGRVSKLGQNSVRLRDVFGNTYTYAHFEPRRLRVGSQVIAGTELGRIGGRTPHLRFEIRPAGRGAPRIDPKPILDGWKLLESSARGTLLPRDAGPASIGEVILMSKDALARRVLADRRIHIYACGRHDIQTGQIDRRVLATLAFLAASGLEPTVSSLVCGHGYLTSSGNVSEHVSGNAVDIAAINGIPVLGHQGDGSVTDVTVRRLLTLQGVLKPHQIISLMTVDGTDNTFAMADHDDHIHVGFRPGAQRGPAEFPTALEPEQWTKLLRRLSAMDNPTVAATPSKYALEVNARDGH</sequence>
<evidence type="ECO:0000256" key="1">
    <source>
        <dbReference type="SAM" id="MobiDB-lite"/>
    </source>
</evidence>
<evidence type="ECO:0000313" key="5">
    <source>
        <dbReference type="EMBL" id="MDA0160445.1"/>
    </source>
</evidence>
<dbReference type="PANTHER" id="PTHR21666:SF270">
    <property type="entry name" value="MUREIN HYDROLASE ACTIVATOR ENVC"/>
    <property type="match status" value="1"/>
</dbReference>
<organism evidence="5 6">
    <name type="scientific">Solirubrobacter ginsenosidimutans</name>
    <dbReference type="NCBI Taxonomy" id="490573"/>
    <lineage>
        <taxon>Bacteria</taxon>
        <taxon>Bacillati</taxon>
        <taxon>Actinomycetota</taxon>
        <taxon>Thermoleophilia</taxon>
        <taxon>Solirubrobacterales</taxon>
        <taxon>Solirubrobacteraceae</taxon>
        <taxon>Solirubrobacter</taxon>
    </lineage>
</organism>
<dbReference type="CDD" id="cd12797">
    <property type="entry name" value="M23_peptidase"/>
    <property type="match status" value="1"/>
</dbReference>
<protein>
    <submittedName>
        <fullName evidence="5">Lytic murein transglycosylase</fullName>
        <ecNumber evidence="5">2.4.-.-</ecNumber>
    </submittedName>
</protein>
<reference evidence="5" key="1">
    <citation type="submission" date="2022-10" db="EMBL/GenBank/DDBJ databases">
        <title>The WGS of Solirubrobacter ginsenosidimutans DSM 21036.</title>
        <authorList>
            <person name="Jiang Z."/>
        </authorList>
    </citation>
    <scope>NUCLEOTIDE SEQUENCE</scope>
    <source>
        <strain evidence="5">DSM 21036</strain>
    </source>
</reference>
<keyword evidence="5" id="KW-0328">Glycosyltransferase</keyword>
<dbReference type="InterPro" id="IPR016047">
    <property type="entry name" value="M23ase_b-sheet_dom"/>
</dbReference>
<dbReference type="GO" id="GO:0016757">
    <property type="term" value="F:glycosyltransferase activity"/>
    <property type="evidence" value="ECO:0007669"/>
    <property type="project" value="UniProtKB-KW"/>
</dbReference>
<feature type="compositionally biased region" description="Low complexity" evidence="1">
    <location>
        <begin position="67"/>
        <end position="113"/>
    </location>
</feature>
<comment type="caution">
    <text evidence="5">The sequence shown here is derived from an EMBL/GenBank/DDBJ whole genome shotgun (WGS) entry which is preliminary data.</text>
</comment>
<dbReference type="Gene3D" id="2.70.70.10">
    <property type="entry name" value="Glucose Permease (Domain IIA)"/>
    <property type="match status" value="1"/>
</dbReference>
<dbReference type="Pfam" id="PF13406">
    <property type="entry name" value="SLT_2"/>
    <property type="match status" value="1"/>
</dbReference>
<feature type="region of interest" description="Disordered" evidence="1">
    <location>
        <begin position="32"/>
        <end position="140"/>
    </location>
</feature>